<reference evidence="4 5" key="1">
    <citation type="journal article" date="2018" name="Mol. Plant">
        <title>The genome of Artemisia annua provides insight into the evolution of Asteraceae family and artemisinin biosynthesis.</title>
        <authorList>
            <person name="Shen Q."/>
            <person name="Zhang L."/>
            <person name="Liao Z."/>
            <person name="Wang S."/>
            <person name="Yan T."/>
            <person name="Shi P."/>
            <person name="Liu M."/>
            <person name="Fu X."/>
            <person name="Pan Q."/>
            <person name="Wang Y."/>
            <person name="Lv Z."/>
            <person name="Lu X."/>
            <person name="Zhang F."/>
            <person name="Jiang W."/>
            <person name="Ma Y."/>
            <person name="Chen M."/>
            <person name="Hao X."/>
            <person name="Li L."/>
            <person name="Tang Y."/>
            <person name="Lv G."/>
            <person name="Zhou Y."/>
            <person name="Sun X."/>
            <person name="Brodelius P.E."/>
            <person name="Rose J.K.C."/>
            <person name="Tang K."/>
        </authorList>
    </citation>
    <scope>NUCLEOTIDE SEQUENCE [LARGE SCALE GENOMIC DNA]</scope>
    <source>
        <strain evidence="5">cv. Huhao1</strain>
        <tissue evidence="4">Leaf</tissue>
    </source>
</reference>
<dbReference type="STRING" id="35608.A0A2U1LRA3"/>
<dbReference type="PANTHER" id="PTHR31286">
    <property type="entry name" value="GLYCINE-RICH CELL WALL STRUCTURAL PROTEIN 1.8-LIKE"/>
    <property type="match status" value="1"/>
</dbReference>
<protein>
    <submittedName>
        <fullName evidence="4">NHP2-like protein 1</fullName>
    </submittedName>
</protein>
<proteinExistence type="predicted"/>
<feature type="region of interest" description="Disordered" evidence="1">
    <location>
        <begin position="238"/>
        <end position="295"/>
    </location>
</feature>
<dbReference type="InterPro" id="IPR029064">
    <property type="entry name" value="Ribosomal_eL30-like_sf"/>
</dbReference>
<gene>
    <name evidence="4" type="ORF">CTI12_AA462780</name>
</gene>
<evidence type="ECO:0000256" key="2">
    <source>
        <dbReference type="SAM" id="SignalP"/>
    </source>
</evidence>
<dbReference type="Proteomes" id="UP000245207">
    <property type="component" value="Unassembled WGS sequence"/>
</dbReference>
<feature type="compositionally biased region" description="Basic and acidic residues" evidence="1">
    <location>
        <begin position="238"/>
        <end position="247"/>
    </location>
</feature>
<feature type="chain" id="PRO_5015712153" evidence="2">
    <location>
        <begin position="23"/>
        <end position="561"/>
    </location>
</feature>
<accession>A0A2U1LRA3</accession>
<dbReference type="InterPro" id="IPR040256">
    <property type="entry name" value="At4g02000-like"/>
</dbReference>
<dbReference type="InterPro" id="IPR004038">
    <property type="entry name" value="Ribosomal_eL8/eL30/eS12/Gad45"/>
</dbReference>
<sequence>MRLLWILALRDWLGMMVSQTLGLKLMNNDDSLLPVNVSNEINANVSVNLGSNVSSDMPVPFEDNPVLNPNKCKSSMLGNSGSNMNLNGNRVSNQWPKLSETLRSVGSKSGDTVMTENLVSKAVSFPSAFKGLTGYGNNKLTKAYGRASFARVLIEVDASTELVDNIEVCYEKMGKSMNLKVEYAWKPPLCTHCKVFGHEIRTCRLSGATVGEVKEKEMSKNDGVNTVYAAKVDGSSKSGEEWQEARRVNKNGASTSRSYGQQSNGYGVNRGGFNGRGRGGMQGRSGMGQRGGNENFNVKYVPVENGGRKIDDCMVMEGKTKENTQNKGKGIFGANDVVGKAKTKNVTSVKNTFEVLAKEGVDSVDVGSDEWVQMKSKIDLACGLGMSIAESEKIRWMIKTLSWVDWFHEGTGFWECNLIFDVDIDDALEVCDEVSVTAGWILLGSFFHRRDLIMLQYFMNYMSPNKGIHATKSLNRGISEFIVIAANAEPLEIILHLPLLTEDKSLYTNDVYIVYIFRECALQYFDVRTGKVMRDFNGSVDEFAFGGTTGGFTRAYWAVFR</sequence>
<evidence type="ECO:0000256" key="1">
    <source>
        <dbReference type="SAM" id="MobiDB-lite"/>
    </source>
</evidence>
<dbReference type="PANTHER" id="PTHR31286:SF99">
    <property type="entry name" value="DUF4283 DOMAIN-CONTAINING PROTEIN"/>
    <property type="match status" value="1"/>
</dbReference>
<evidence type="ECO:0000313" key="4">
    <source>
        <dbReference type="EMBL" id="PWA51525.1"/>
    </source>
</evidence>
<evidence type="ECO:0000313" key="5">
    <source>
        <dbReference type="Proteomes" id="UP000245207"/>
    </source>
</evidence>
<feature type="domain" description="Ribosomal protein eL8/eL30/eS12/Gadd45" evidence="3">
    <location>
        <begin position="469"/>
        <end position="511"/>
    </location>
</feature>
<dbReference type="Gene3D" id="3.30.1330.30">
    <property type="match status" value="1"/>
</dbReference>
<comment type="caution">
    <text evidence="4">The sequence shown here is derived from an EMBL/GenBank/DDBJ whole genome shotgun (WGS) entry which is preliminary data.</text>
</comment>
<keyword evidence="5" id="KW-1185">Reference proteome</keyword>
<feature type="signal peptide" evidence="2">
    <location>
        <begin position="1"/>
        <end position="22"/>
    </location>
</feature>
<feature type="compositionally biased region" description="Polar residues" evidence="1">
    <location>
        <begin position="251"/>
        <end position="263"/>
    </location>
</feature>
<dbReference type="SUPFAM" id="SSF55315">
    <property type="entry name" value="L30e-like"/>
    <property type="match status" value="1"/>
</dbReference>
<keyword evidence="2" id="KW-0732">Signal</keyword>
<dbReference type="AlphaFoldDB" id="A0A2U1LRA3"/>
<feature type="compositionally biased region" description="Gly residues" evidence="1">
    <location>
        <begin position="268"/>
        <end position="291"/>
    </location>
</feature>
<name>A0A2U1LRA3_ARTAN</name>
<dbReference type="EMBL" id="PKPP01008125">
    <property type="protein sequence ID" value="PWA51525.1"/>
    <property type="molecule type" value="Genomic_DNA"/>
</dbReference>
<dbReference type="Pfam" id="PF01248">
    <property type="entry name" value="Ribosomal_L7Ae"/>
    <property type="match status" value="1"/>
</dbReference>
<evidence type="ECO:0000259" key="3">
    <source>
        <dbReference type="Pfam" id="PF01248"/>
    </source>
</evidence>
<organism evidence="4 5">
    <name type="scientific">Artemisia annua</name>
    <name type="common">Sweet wormwood</name>
    <dbReference type="NCBI Taxonomy" id="35608"/>
    <lineage>
        <taxon>Eukaryota</taxon>
        <taxon>Viridiplantae</taxon>
        <taxon>Streptophyta</taxon>
        <taxon>Embryophyta</taxon>
        <taxon>Tracheophyta</taxon>
        <taxon>Spermatophyta</taxon>
        <taxon>Magnoliopsida</taxon>
        <taxon>eudicotyledons</taxon>
        <taxon>Gunneridae</taxon>
        <taxon>Pentapetalae</taxon>
        <taxon>asterids</taxon>
        <taxon>campanulids</taxon>
        <taxon>Asterales</taxon>
        <taxon>Asteraceae</taxon>
        <taxon>Asteroideae</taxon>
        <taxon>Anthemideae</taxon>
        <taxon>Artemisiinae</taxon>
        <taxon>Artemisia</taxon>
    </lineage>
</organism>